<evidence type="ECO:0000313" key="4">
    <source>
        <dbReference type="EMBL" id="MCU4750844.1"/>
    </source>
</evidence>
<dbReference type="InterPro" id="IPR003675">
    <property type="entry name" value="Rce1/LyrA-like_dom"/>
</dbReference>
<protein>
    <submittedName>
        <fullName evidence="4">CPBP family glutamic-type intramembrane protease</fullName>
        <ecNumber evidence="4">3.4.-.-</ecNumber>
    </submittedName>
</protein>
<dbReference type="GO" id="GO:0004175">
    <property type="term" value="F:endopeptidase activity"/>
    <property type="evidence" value="ECO:0007669"/>
    <property type="project" value="UniProtKB-ARBA"/>
</dbReference>
<feature type="compositionally biased region" description="Acidic residues" evidence="1">
    <location>
        <begin position="129"/>
        <end position="143"/>
    </location>
</feature>
<evidence type="ECO:0000256" key="1">
    <source>
        <dbReference type="SAM" id="MobiDB-lite"/>
    </source>
</evidence>
<accession>A0AAP2Z7L9</accession>
<sequence length="373" mass="38737">MTQWVTFAGITAIVLVVVLVLTRLTAEGLELDTGEGPSTGDQRPNAAETVSTGRRESKLEEDSATSPRELSDREGPEGETADPPDGRSPATPTNGDADPSTAPGSSEFSISGPDPETSPDPDSRTSPDPDPETSPDPDPETSPDPDSRTSPDPDPETLPADRQPHRSSPVEDLSTMALLANVALSQGLFAGVLIGAVVYTGVPLEALGIAFDSEYLQTGITVGVLAGITLYVGNELGAAIATHFGLEHDEGLRALLAPDSAGGWIVLLGVVLPVVALFEELLFRAALIGALSAGFDIPLWILAVGSSAVFALGHGAQGRTGIVVTGLLGLVLAWLFITTGSLLVVVVAHYLINALEFLVHEWLGFEWTAGIAN</sequence>
<keyword evidence="2" id="KW-1133">Transmembrane helix</keyword>
<keyword evidence="4" id="KW-0645">Protease</keyword>
<feature type="transmembrane region" description="Helical" evidence="2">
    <location>
        <begin position="297"/>
        <end position="315"/>
    </location>
</feature>
<keyword evidence="2" id="KW-0472">Membrane</keyword>
<feature type="transmembrane region" description="Helical" evidence="2">
    <location>
        <begin position="254"/>
        <end position="277"/>
    </location>
</feature>
<feature type="transmembrane region" description="Helical" evidence="2">
    <location>
        <begin position="6"/>
        <end position="26"/>
    </location>
</feature>
<name>A0AAP2Z7L9_9EURY</name>
<keyword evidence="2" id="KW-0812">Transmembrane</keyword>
<feature type="domain" description="CAAX prenyl protease 2/Lysostaphin resistance protein A-like" evidence="3">
    <location>
        <begin position="264"/>
        <end position="355"/>
    </location>
</feature>
<dbReference type="RefSeq" id="WP_342806013.1">
    <property type="nucleotide sequence ID" value="NZ_JAOPJZ010000001.1"/>
</dbReference>
<dbReference type="PANTHER" id="PTHR36435">
    <property type="entry name" value="SLR1288 PROTEIN"/>
    <property type="match status" value="1"/>
</dbReference>
<evidence type="ECO:0000313" key="5">
    <source>
        <dbReference type="Proteomes" id="UP001321047"/>
    </source>
</evidence>
<gene>
    <name evidence="4" type="ORF">OB919_02415</name>
</gene>
<organism evidence="4 5">
    <name type="scientific">Natronosalvus hydrolyticus</name>
    <dbReference type="NCBI Taxonomy" id="2979988"/>
    <lineage>
        <taxon>Archaea</taxon>
        <taxon>Methanobacteriati</taxon>
        <taxon>Methanobacteriota</taxon>
        <taxon>Stenosarchaea group</taxon>
        <taxon>Halobacteria</taxon>
        <taxon>Halobacteriales</taxon>
        <taxon>Natrialbaceae</taxon>
        <taxon>Natronosalvus</taxon>
    </lineage>
</organism>
<keyword evidence="5" id="KW-1185">Reference proteome</keyword>
<dbReference type="InterPro" id="IPR052710">
    <property type="entry name" value="CAAX_protease"/>
</dbReference>
<feature type="region of interest" description="Disordered" evidence="1">
    <location>
        <begin position="30"/>
        <end position="170"/>
    </location>
</feature>
<dbReference type="GO" id="GO:0080120">
    <property type="term" value="P:CAAX-box protein maturation"/>
    <property type="evidence" value="ECO:0007669"/>
    <property type="project" value="UniProtKB-ARBA"/>
</dbReference>
<dbReference type="PANTHER" id="PTHR36435:SF1">
    <property type="entry name" value="CAAX AMINO TERMINAL PROTEASE FAMILY PROTEIN"/>
    <property type="match status" value="1"/>
</dbReference>
<evidence type="ECO:0000256" key="2">
    <source>
        <dbReference type="SAM" id="Phobius"/>
    </source>
</evidence>
<keyword evidence="4" id="KW-0378">Hydrolase</keyword>
<proteinExistence type="predicted"/>
<evidence type="ECO:0000259" key="3">
    <source>
        <dbReference type="Pfam" id="PF02517"/>
    </source>
</evidence>
<dbReference type="EC" id="3.4.-.-" evidence="4"/>
<feature type="transmembrane region" description="Helical" evidence="2">
    <location>
        <begin position="219"/>
        <end position="242"/>
    </location>
</feature>
<dbReference type="Pfam" id="PF02517">
    <property type="entry name" value="Rce1-like"/>
    <property type="match status" value="1"/>
</dbReference>
<reference evidence="4 5" key="1">
    <citation type="submission" date="2022-09" db="EMBL/GenBank/DDBJ databases">
        <title>Enrichment on poylsaccharides allowed isolation of novel metabolic and taxonomic groups of Haloarchaea.</title>
        <authorList>
            <person name="Sorokin D.Y."/>
            <person name="Elcheninov A.G."/>
            <person name="Khizhniak T.V."/>
            <person name="Kolganova T.V."/>
            <person name="Kublanov I.V."/>
        </authorList>
    </citation>
    <scope>NUCLEOTIDE SEQUENCE [LARGE SCALE GENOMIC DNA]</scope>
    <source>
        <strain evidence="4 5">AArc-curdl1</strain>
    </source>
</reference>
<comment type="caution">
    <text evidence="4">The sequence shown here is derived from an EMBL/GenBank/DDBJ whole genome shotgun (WGS) entry which is preliminary data.</text>
</comment>
<dbReference type="GO" id="GO:0006508">
    <property type="term" value="P:proteolysis"/>
    <property type="evidence" value="ECO:0007669"/>
    <property type="project" value="UniProtKB-KW"/>
</dbReference>
<feature type="transmembrane region" description="Helical" evidence="2">
    <location>
        <begin position="327"/>
        <end position="352"/>
    </location>
</feature>
<dbReference type="Proteomes" id="UP001321047">
    <property type="component" value="Unassembled WGS sequence"/>
</dbReference>
<dbReference type="EMBL" id="JAOPJZ010000001">
    <property type="protein sequence ID" value="MCU4750844.1"/>
    <property type="molecule type" value="Genomic_DNA"/>
</dbReference>
<dbReference type="AlphaFoldDB" id="A0AAP2Z7L9"/>